<evidence type="ECO:0000313" key="1">
    <source>
        <dbReference type="EMBL" id="MBK1781441.1"/>
    </source>
</evidence>
<dbReference type="RefSeq" id="WP_200236398.1">
    <property type="nucleotide sequence ID" value="NZ_JAENGP010000010.1"/>
</dbReference>
<keyword evidence="2" id="KW-1185">Reference proteome</keyword>
<comment type="caution">
    <text evidence="1">The sequence shown here is derived from an EMBL/GenBank/DDBJ whole genome shotgun (WGS) entry which is preliminary data.</text>
</comment>
<evidence type="ECO:0000313" key="2">
    <source>
        <dbReference type="Proteomes" id="UP000635316"/>
    </source>
</evidence>
<organism evidence="1 2">
    <name type="scientific">Advenella mandrilli</name>
    <dbReference type="NCBI Taxonomy" id="2800330"/>
    <lineage>
        <taxon>Bacteria</taxon>
        <taxon>Pseudomonadati</taxon>
        <taxon>Pseudomonadota</taxon>
        <taxon>Betaproteobacteria</taxon>
        <taxon>Burkholderiales</taxon>
        <taxon>Alcaligenaceae</taxon>
    </lineage>
</organism>
<gene>
    <name evidence="1" type="ORF">JHL22_09435</name>
</gene>
<reference evidence="1 2" key="1">
    <citation type="submission" date="2020-12" db="EMBL/GenBank/DDBJ databases">
        <authorList>
            <person name="Lu T."/>
            <person name="Wang Q."/>
            <person name="Han X."/>
        </authorList>
    </citation>
    <scope>NUCLEOTIDE SEQUENCE [LARGE SCALE GENOMIC DNA]</scope>
    <source>
        <strain evidence="1 2">WQ 585</strain>
    </source>
</reference>
<dbReference type="EMBL" id="JAENGP010000010">
    <property type="protein sequence ID" value="MBK1781441.1"/>
    <property type="molecule type" value="Genomic_DNA"/>
</dbReference>
<proteinExistence type="predicted"/>
<protein>
    <submittedName>
        <fullName evidence="1">Uncharacterized protein</fullName>
    </submittedName>
</protein>
<sequence length="66" mass="7672">MGKIFLTRLGNGRALWKASNANIEIQYVHVSFDATLNYETAKAKTMYAKYQQEQERMKQQETVSQL</sequence>
<accession>A0ABS1EC11</accession>
<name>A0ABS1EC11_9BURK</name>
<dbReference type="Proteomes" id="UP000635316">
    <property type="component" value="Unassembled WGS sequence"/>
</dbReference>